<keyword evidence="4" id="KW-0677">Repeat</keyword>
<protein>
    <submittedName>
        <fullName evidence="8">WD40 repeat-like protein</fullName>
    </submittedName>
</protein>
<evidence type="ECO:0000313" key="8">
    <source>
        <dbReference type="EMBL" id="KAF0442084.1"/>
    </source>
</evidence>
<accession>A0A8H4A6B5</accession>
<dbReference type="GO" id="GO:0003682">
    <property type="term" value="F:chromatin binding"/>
    <property type="evidence" value="ECO:0007669"/>
    <property type="project" value="TreeGrafter"/>
</dbReference>
<dbReference type="PROSITE" id="PS50082">
    <property type="entry name" value="WD_REPEATS_2"/>
    <property type="match status" value="2"/>
</dbReference>
<evidence type="ECO:0000256" key="7">
    <source>
        <dbReference type="SAM" id="MobiDB-lite"/>
    </source>
</evidence>
<feature type="repeat" description="WD" evidence="6">
    <location>
        <begin position="271"/>
        <end position="301"/>
    </location>
</feature>
<feature type="repeat" description="WD" evidence="6">
    <location>
        <begin position="109"/>
        <end position="150"/>
    </location>
</feature>
<evidence type="ECO:0000256" key="6">
    <source>
        <dbReference type="PROSITE-ProRule" id="PRU00221"/>
    </source>
</evidence>
<feature type="region of interest" description="Disordered" evidence="7">
    <location>
        <begin position="352"/>
        <end position="386"/>
    </location>
</feature>
<proteinExistence type="inferred from homology"/>
<reference evidence="8 9" key="1">
    <citation type="journal article" date="2019" name="Environ. Microbiol.">
        <title>At the nexus of three kingdoms: the genome of the mycorrhizal fungus Gigaspora margarita provides insights into plant, endobacterial and fungal interactions.</title>
        <authorList>
            <person name="Venice F."/>
            <person name="Ghignone S."/>
            <person name="Salvioli di Fossalunga A."/>
            <person name="Amselem J."/>
            <person name="Novero M."/>
            <person name="Xianan X."/>
            <person name="Sedzielewska Toro K."/>
            <person name="Morin E."/>
            <person name="Lipzen A."/>
            <person name="Grigoriev I.V."/>
            <person name="Henrissat B."/>
            <person name="Martin F.M."/>
            <person name="Bonfante P."/>
        </authorList>
    </citation>
    <scope>NUCLEOTIDE SEQUENCE [LARGE SCALE GENOMIC DNA]</scope>
    <source>
        <strain evidence="8 9">BEG34</strain>
    </source>
</reference>
<dbReference type="Gene3D" id="2.130.10.10">
    <property type="entry name" value="YVTN repeat-like/Quinoprotein amine dehydrogenase"/>
    <property type="match status" value="2"/>
</dbReference>
<dbReference type="AlphaFoldDB" id="A0A8H4A6B5"/>
<sequence>MESQEFVTLTVDHLLKLKAAKNFYENSQPITSLDFDNTGEFCVTASADDSINLYNCLQGRHKKLLYSKKFGIHLTRFTHLNTNIIYASTKENDTIRYLSLHVNQYIRYFEGHQNRVVSLEMSPSNDLFLSGSINEGVKLWDLRQPNEIGYLHVQAGRPCVAFDPSGRVFAIGLQNLDNSVRLYDVRQYDKAPFSTFNVFDSYMAPSIYPNPPIFPEWTGLKFSNDDDKILITTAGDVHYIIHAHTGELKARLVGHVGLNNLSSFLGGEETSFTPDGRYVIAGSQDGQINFWDTGTSLSTSAIISDGIDLRPIHTLEHHVRPTQVVRFNPARLMVVSACTDLAFWLPSIDTEESDNVSEPDNVSEQHQDVGTGVTVPNMENGHTNVE</sequence>
<dbReference type="GO" id="GO:0016070">
    <property type="term" value="P:RNA metabolic process"/>
    <property type="evidence" value="ECO:0007669"/>
    <property type="project" value="UniProtKB-ARBA"/>
</dbReference>
<dbReference type="EMBL" id="WTPW01001329">
    <property type="protein sequence ID" value="KAF0442084.1"/>
    <property type="molecule type" value="Genomic_DNA"/>
</dbReference>
<comment type="subcellular location">
    <subcellularLocation>
        <location evidence="1">Nucleus</location>
    </subcellularLocation>
</comment>
<organism evidence="8 9">
    <name type="scientific">Gigaspora margarita</name>
    <dbReference type="NCBI Taxonomy" id="4874"/>
    <lineage>
        <taxon>Eukaryota</taxon>
        <taxon>Fungi</taxon>
        <taxon>Fungi incertae sedis</taxon>
        <taxon>Mucoromycota</taxon>
        <taxon>Glomeromycotina</taxon>
        <taxon>Glomeromycetes</taxon>
        <taxon>Diversisporales</taxon>
        <taxon>Gigasporaceae</taxon>
        <taxon>Gigaspora</taxon>
    </lineage>
</organism>
<dbReference type="SUPFAM" id="SSF50978">
    <property type="entry name" value="WD40 repeat-like"/>
    <property type="match status" value="1"/>
</dbReference>
<dbReference type="InterPro" id="IPR037867">
    <property type="entry name" value="Swd2/WDR82"/>
</dbReference>
<dbReference type="SMART" id="SM00320">
    <property type="entry name" value="WD40"/>
    <property type="match status" value="5"/>
</dbReference>
<dbReference type="InterPro" id="IPR015943">
    <property type="entry name" value="WD40/YVTN_repeat-like_dom_sf"/>
</dbReference>
<name>A0A8H4A6B5_GIGMA</name>
<dbReference type="Pfam" id="PF00400">
    <property type="entry name" value="WD40"/>
    <property type="match status" value="4"/>
</dbReference>
<dbReference type="PANTHER" id="PTHR19861:SF0">
    <property type="entry name" value="WD REPEAT-CONTAINING PROTEIN 82"/>
    <property type="match status" value="1"/>
</dbReference>
<dbReference type="GO" id="GO:0048188">
    <property type="term" value="C:Set1C/COMPASS complex"/>
    <property type="evidence" value="ECO:0007669"/>
    <property type="project" value="TreeGrafter"/>
</dbReference>
<comment type="caution">
    <text evidence="8">The sequence shown here is derived from an EMBL/GenBank/DDBJ whole genome shotgun (WGS) entry which is preliminary data.</text>
</comment>
<evidence type="ECO:0000256" key="3">
    <source>
        <dbReference type="ARBA" id="ARBA00022574"/>
    </source>
</evidence>
<evidence type="ECO:0000256" key="4">
    <source>
        <dbReference type="ARBA" id="ARBA00022737"/>
    </source>
</evidence>
<dbReference type="PROSITE" id="PS50294">
    <property type="entry name" value="WD_REPEATS_REGION"/>
    <property type="match status" value="1"/>
</dbReference>
<gene>
    <name evidence="8" type="ORF">F8M41_003700</name>
</gene>
<keyword evidence="5" id="KW-0539">Nucleus</keyword>
<dbReference type="InterPro" id="IPR001680">
    <property type="entry name" value="WD40_rpt"/>
</dbReference>
<evidence type="ECO:0000313" key="9">
    <source>
        <dbReference type="Proteomes" id="UP000439903"/>
    </source>
</evidence>
<evidence type="ECO:0000256" key="1">
    <source>
        <dbReference type="ARBA" id="ARBA00004123"/>
    </source>
</evidence>
<evidence type="ECO:0000256" key="5">
    <source>
        <dbReference type="ARBA" id="ARBA00023242"/>
    </source>
</evidence>
<dbReference type="Proteomes" id="UP000439903">
    <property type="component" value="Unassembled WGS sequence"/>
</dbReference>
<comment type="similarity">
    <text evidence="2">Belongs to the WD repeat SWD2 family.</text>
</comment>
<dbReference type="OrthoDB" id="27537at2759"/>
<dbReference type="PANTHER" id="PTHR19861">
    <property type="entry name" value="WD40 REPEAT PROTEIN SWD2"/>
    <property type="match status" value="1"/>
</dbReference>
<keyword evidence="3 6" id="KW-0853">WD repeat</keyword>
<evidence type="ECO:0000256" key="2">
    <source>
        <dbReference type="ARBA" id="ARBA00005616"/>
    </source>
</evidence>
<dbReference type="InterPro" id="IPR036322">
    <property type="entry name" value="WD40_repeat_dom_sf"/>
</dbReference>
<keyword evidence="9" id="KW-1185">Reference proteome</keyword>